<proteinExistence type="inferred from homology"/>
<dbReference type="VEuPathDB" id="FungiDB:PABG_06895"/>
<sequence length="343" mass="38987">MPILSKLNKRVRARVEEDDFEHFSQESASDGSELGEEDEEETDDSDGSTSESDDGSGRDGDESENEDLESDSASDANSDITSSLNNISFGALAKAQASLGKRKRSTTLTADIASKRPKGPSRSPPAPSSKEDQKYPNATKPPQKLSHRTSKHAPTIQSSRHAVTRKRTVIETPAIPQARDPRFDSVVLNHSTNGNPSIATNATIHASKNYAFLNSYRTEELSQLRKRLQNLQREKSKDTHDEREIERLKRQITSMSDRMQTFERKEMEREVLAGHRRKEREAIREGKKSQPWFLKKGDVKREVVTRRFTEMSGKEKQRALERRRKKIASKEKKEMPWARRGVE</sequence>
<feature type="coiled-coil region" evidence="12">
    <location>
        <begin position="214"/>
        <end position="265"/>
    </location>
</feature>
<accession>A0A1D2JNI5</accession>
<dbReference type="GO" id="GO:0030686">
    <property type="term" value="C:90S preribosome"/>
    <property type="evidence" value="ECO:0007669"/>
    <property type="project" value="TreeGrafter"/>
</dbReference>
<feature type="region of interest" description="Disordered" evidence="13">
    <location>
        <begin position="94"/>
        <end position="182"/>
    </location>
</feature>
<dbReference type="AlphaFoldDB" id="A0A1D2JNI5"/>
<evidence type="ECO:0000313" key="14">
    <source>
        <dbReference type="EMBL" id="ODH44715.1"/>
    </source>
</evidence>
<dbReference type="GO" id="GO:0005730">
    <property type="term" value="C:nucleolus"/>
    <property type="evidence" value="ECO:0007669"/>
    <property type="project" value="UniProtKB-SubCell"/>
</dbReference>
<evidence type="ECO:0000256" key="3">
    <source>
        <dbReference type="ARBA" id="ARBA00011167"/>
    </source>
</evidence>
<dbReference type="EMBL" id="LZYO01000017">
    <property type="protein sequence ID" value="ODH44715.1"/>
    <property type="molecule type" value="Genomic_DNA"/>
</dbReference>
<evidence type="ECO:0000256" key="8">
    <source>
        <dbReference type="ARBA" id="ARBA00023242"/>
    </source>
</evidence>
<keyword evidence="7 12" id="KW-0175">Coiled coil</keyword>
<dbReference type="GO" id="GO:0000462">
    <property type="term" value="P:maturation of SSU-rRNA from tricistronic rRNA transcript (SSU-rRNA, 5.8S rRNA, LSU-rRNA)"/>
    <property type="evidence" value="ECO:0007669"/>
    <property type="project" value="TreeGrafter"/>
</dbReference>
<keyword evidence="9 11" id="KW-0687">Ribonucleoprotein</keyword>
<comment type="similarity">
    <text evidence="2 11">Belongs to the RRP36 family.</text>
</comment>
<evidence type="ECO:0000256" key="10">
    <source>
        <dbReference type="ARBA" id="ARBA00025053"/>
    </source>
</evidence>
<evidence type="ECO:0000256" key="5">
    <source>
        <dbReference type="ARBA" id="ARBA00022517"/>
    </source>
</evidence>
<keyword evidence="5 11" id="KW-0690">Ribosome biogenesis</keyword>
<dbReference type="InterPro" id="IPR009292">
    <property type="entry name" value="RRP36"/>
</dbReference>
<keyword evidence="8 11" id="KW-0539">Nucleus</keyword>
<evidence type="ECO:0000256" key="13">
    <source>
        <dbReference type="SAM" id="MobiDB-lite"/>
    </source>
</evidence>
<comment type="subunit">
    <text evidence="3 11">Associates with 90S and pre-40S pre-ribosomal particles.</text>
</comment>
<evidence type="ECO:0000256" key="6">
    <source>
        <dbReference type="ARBA" id="ARBA00022552"/>
    </source>
</evidence>
<reference evidence="14 15" key="1">
    <citation type="submission" date="2016-06" db="EMBL/GenBank/DDBJ databases">
        <authorList>
            <person name="Kjaerup R.B."/>
            <person name="Dalgaard T.S."/>
            <person name="Juul-Madsen H.R."/>
        </authorList>
    </citation>
    <scope>NUCLEOTIDE SEQUENCE [LARGE SCALE GENOMIC DNA]</scope>
    <source>
        <strain evidence="14 15">Pb300</strain>
    </source>
</reference>
<feature type="region of interest" description="Disordered" evidence="13">
    <location>
        <begin position="1"/>
        <end position="82"/>
    </location>
</feature>
<protein>
    <recommendedName>
        <fullName evidence="4 11">rRNA biogenesis protein RRP36</fullName>
    </recommendedName>
</protein>
<comment type="function">
    <text evidence="10 11">Component of the 90S pre-ribosome involved in the maturation of rRNAs. Required for early cleavages of the pre-RNAs in the 40S ribosomal subunit maturation pathway.</text>
</comment>
<dbReference type="PANTHER" id="PTHR21738:SF0">
    <property type="entry name" value="RIBOSOMAL RNA PROCESSING PROTEIN 36 HOMOLOG"/>
    <property type="match status" value="1"/>
</dbReference>
<feature type="compositionally biased region" description="Acidic residues" evidence="13">
    <location>
        <begin position="33"/>
        <end position="54"/>
    </location>
</feature>
<feature type="compositionally biased region" description="Basic and acidic residues" evidence="13">
    <location>
        <begin position="328"/>
        <end position="343"/>
    </location>
</feature>
<evidence type="ECO:0000256" key="7">
    <source>
        <dbReference type="ARBA" id="ARBA00023054"/>
    </source>
</evidence>
<dbReference type="VEuPathDB" id="FungiDB:PADG_06264"/>
<dbReference type="PANTHER" id="PTHR21738">
    <property type="entry name" value="RIBOSOMAL RNA PROCESSING PROTEIN 36 HOMOLOG"/>
    <property type="match status" value="1"/>
</dbReference>
<evidence type="ECO:0000256" key="4">
    <source>
        <dbReference type="ARBA" id="ARBA00016695"/>
    </source>
</evidence>
<gene>
    <name evidence="14" type="ORF">ACO22_00793</name>
</gene>
<evidence type="ECO:0000256" key="1">
    <source>
        <dbReference type="ARBA" id="ARBA00004604"/>
    </source>
</evidence>
<name>A0A1D2JNI5_PARBR</name>
<dbReference type="OrthoDB" id="448446at2759"/>
<evidence type="ECO:0000256" key="2">
    <source>
        <dbReference type="ARBA" id="ARBA00009418"/>
    </source>
</evidence>
<feature type="compositionally biased region" description="Acidic residues" evidence="13">
    <location>
        <begin position="61"/>
        <end position="72"/>
    </location>
</feature>
<comment type="subcellular location">
    <subcellularLocation>
        <location evidence="1 11">Nucleus</location>
        <location evidence="1 11">Nucleolus</location>
    </subcellularLocation>
</comment>
<feature type="compositionally biased region" description="Basic and acidic residues" evidence="13">
    <location>
        <begin position="310"/>
        <end position="320"/>
    </location>
</feature>
<keyword evidence="6 11" id="KW-0698">rRNA processing</keyword>
<dbReference type="Pfam" id="PF06102">
    <property type="entry name" value="RRP36"/>
    <property type="match status" value="1"/>
</dbReference>
<evidence type="ECO:0000256" key="11">
    <source>
        <dbReference type="RuleBase" id="RU368027"/>
    </source>
</evidence>
<feature type="region of interest" description="Disordered" evidence="13">
    <location>
        <begin position="310"/>
        <end position="343"/>
    </location>
</feature>
<organism evidence="14 15">
    <name type="scientific">Paracoccidioides brasiliensis</name>
    <dbReference type="NCBI Taxonomy" id="121759"/>
    <lineage>
        <taxon>Eukaryota</taxon>
        <taxon>Fungi</taxon>
        <taxon>Dikarya</taxon>
        <taxon>Ascomycota</taxon>
        <taxon>Pezizomycotina</taxon>
        <taxon>Eurotiomycetes</taxon>
        <taxon>Eurotiomycetidae</taxon>
        <taxon>Onygenales</taxon>
        <taxon>Ajellomycetaceae</taxon>
        <taxon>Paracoccidioides</taxon>
    </lineage>
</organism>
<dbReference type="Proteomes" id="UP000242814">
    <property type="component" value="Unassembled WGS sequence"/>
</dbReference>
<evidence type="ECO:0000313" key="15">
    <source>
        <dbReference type="Proteomes" id="UP000242814"/>
    </source>
</evidence>
<evidence type="ECO:0000256" key="12">
    <source>
        <dbReference type="SAM" id="Coils"/>
    </source>
</evidence>
<evidence type="ECO:0000256" key="9">
    <source>
        <dbReference type="ARBA" id="ARBA00023274"/>
    </source>
</evidence>
<comment type="caution">
    <text evidence="14">The sequence shown here is derived from an EMBL/GenBank/DDBJ whole genome shotgun (WGS) entry which is preliminary data.</text>
</comment>